<dbReference type="PANTHER" id="PTHR43576">
    <property type="entry name" value="ALPHA-L-ARABINOFURANOSIDASE C-RELATED"/>
    <property type="match status" value="1"/>
</dbReference>
<keyword evidence="11" id="KW-1185">Reference proteome</keyword>
<dbReference type="InterPro" id="IPR017853">
    <property type="entry name" value="GH"/>
</dbReference>
<dbReference type="EC" id="3.2.1.55" evidence="4"/>
<evidence type="ECO:0000256" key="6">
    <source>
        <dbReference type="ARBA" id="ARBA00023277"/>
    </source>
</evidence>
<evidence type="ECO:0000313" key="11">
    <source>
        <dbReference type="Proteomes" id="UP000324611"/>
    </source>
</evidence>
<keyword evidence="8" id="KW-0732">Signal</keyword>
<proteinExistence type="inferred from homology"/>
<name>A0A5B2VWD1_9BACT</name>
<dbReference type="GO" id="GO:0046373">
    <property type="term" value="P:L-arabinose metabolic process"/>
    <property type="evidence" value="ECO:0007669"/>
    <property type="project" value="InterPro"/>
</dbReference>
<evidence type="ECO:0000256" key="3">
    <source>
        <dbReference type="ARBA" id="ARBA00011165"/>
    </source>
</evidence>
<dbReference type="InterPro" id="IPR013780">
    <property type="entry name" value="Glyco_hydro_b"/>
</dbReference>
<evidence type="ECO:0000256" key="7">
    <source>
        <dbReference type="ARBA" id="ARBA00023295"/>
    </source>
</evidence>
<comment type="similarity">
    <text evidence="2">Belongs to the glycosyl hydrolase 51 family.</text>
</comment>
<dbReference type="GO" id="GO:0046556">
    <property type="term" value="F:alpha-L-arabinofuranosidase activity"/>
    <property type="evidence" value="ECO:0007669"/>
    <property type="project" value="UniProtKB-EC"/>
</dbReference>
<comment type="catalytic activity">
    <reaction evidence="1">
        <text>Hydrolysis of terminal non-reducing alpha-L-arabinofuranoside residues in alpha-L-arabinosides.</text>
        <dbReference type="EC" id="3.2.1.55"/>
    </reaction>
</comment>
<dbReference type="PANTHER" id="PTHR43576:SF2">
    <property type="entry name" value="INTRACELLULAR EXO-ALPHA-L-ARABINOFURANOSIDASE 2"/>
    <property type="match status" value="1"/>
</dbReference>
<dbReference type="RefSeq" id="WP_149837783.1">
    <property type="nucleotide sequence ID" value="NZ_VUOC01000002.1"/>
</dbReference>
<dbReference type="GO" id="GO:0000272">
    <property type="term" value="P:polysaccharide catabolic process"/>
    <property type="evidence" value="ECO:0007669"/>
    <property type="project" value="TreeGrafter"/>
</dbReference>
<evidence type="ECO:0000256" key="5">
    <source>
        <dbReference type="ARBA" id="ARBA00022801"/>
    </source>
</evidence>
<organism evidence="10 11">
    <name type="scientific">Chitinophaga agrisoli</name>
    <dbReference type="NCBI Taxonomy" id="2607653"/>
    <lineage>
        <taxon>Bacteria</taxon>
        <taxon>Pseudomonadati</taxon>
        <taxon>Bacteroidota</taxon>
        <taxon>Chitinophagia</taxon>
        <taxon>Chitinophagales</taxon>
        <taxon>Chitinophagaceae</taxon>
        <taxon>Chitinophaga</taxon>
    </lineage>
</organism>
<feature type="signal peptide" evidence="8">
    <location>
        <begin position="1"/>
        <end position="19"/>
    </location>
</feature>
<gene>
    <name evidence="10" type="ORF">F0L74_10290</name>
</gene>
<dbReference type="InterPro" id="IPR010720">
    <property type="entry name" value="Alpha-L-AF_C"/>
</dbReference>
<evidence type="ECO:0000259" key="9">
    <source>
        <dbReference type="SMART" id="SM00813"/>
    </source>
</evidence>
<feature type="domain" description="Alpha-L-arabinofuranosidase C-terminal" evidence="9">
    <location>
        <begin position="316"/>
        <end position="506"/>
    </location>
</feature>
<keyword evidence="5" id="KW-0378">Hydrolase</keyword>
<dbReference type="SUPFAM" id="SSF51445">
    <property type="entry name" value="(Trans)glycosidases"/>
    <property type="match status" value="1"/>
</dbReference>
<dbReference type="SMART" id="SM00813">
    <property type="entry name" value="Alpha-L-AF_C"/>
    <property type="match status" value="1"/>
</dbReference>
<reference evidence="10 11" key="2">
    <citation type="submission" date="2019-09" db="EMBL/GenBank/DDBJ databases">
        <authorList>
            <person name="Jin C."/>
        </authorList>
    </citation>
    <scope>NUCLEOTIDE SEQUENCE [LARGE SCALE GENOMIC DNA]</scope>
    <source>
        <strain evidence="10 11">BN140078</strain>
    </source>
</reference>
<dbReference type="Pfam" id="PF22848">
    <property type="entry name" value="ASD1_dom"/>
    <property type="match status" value="1"/>
</dbReference>
<evidence type="ECO:0000256" key="1">
    <source>
        <dbReference type="ARBA" id="ARBA00001462"/>
    </source>
</evidence>
<keyword evidence="7" id="KW-0326">Glycosidase</keyword>
<comment type="subunit">
    <text evidence="3">Homohexamer; trimer of dimers.</text>
</comment>
<keyword evidence="6" id="KW-0119">Carbohydrate metabolism</keyword>
<dbReference type="EMBL" id="VUOC01000002">
    <property type="protein sequence ID" value="KAA2242908.1"/>
    <property type="molecule type" value="Genomic_DNA"/>
</dbReference>
<dbReference type="SUPFAM" id="SSF51011">
    <property type="entry name" value="Glycosyl hydrolase domain"/>
    <property type="match status" value="1"/>
</dbReference>
<dbReference type="Gene3D" id="3.20.20.80">
    <property type="entry name" value="Glycosidases"/>
    <property type="match status" value="1"/>
</dbReference>
<comment type="caution">
    <text evidence="10">The sequence shown here is derived from an EMBL/GenBank/DDBJ whole genome shotgun (WGS) entry which is preliminary data.</text>
</comment>
<dbReference type="Pfam" id="PF06964">
    <property type="entry name" value="Alpha-L-AF_C"/>
    <property type="match status" value="1"/>
</dbReference>
<sequence length="514" mass="57885">MKKLFCALPVLFSVLFASAQSEATLSIQQDGNGPTISRHIYGHFSEHLGRCIYDGFWVDPNLQVEKKDRIRMDVVEALKRIKIPNLRWPGGCFADEYHWRDGIGPREQRPKMVNTHWGGVTEDNSFGTHEFLELCSLLGCEPYISGNVGSGTVEEMSKWVEYLNFNGESPMSKIRKENGHAAPWNVHFWGVGNESWGCGGNMTAAYYADQYRRYATFAKNYPGTPLWKVACGASDANYQWTETCMKNIPLNQMWGLSLHYYTVPRNWRDKGSATAFDEQEYFTTLQKCLFMEELVTKHSAIMDHYDPDKKVALAVDEWGIWTNVEPGTNPGFLYQQNSLRDALVAASTLNIFNNHADRVRLANLAQTVNVLQSLILTQKEKMLLTPTYYVFDLFKVHQDAKRLPVMLNSPDYSIGKDKIAAVNASASIDSNNVIHVSLVNLDPHKSINVSTMISNLPWKTVSGQVLTSGKFTDINTFDAPMTVKTVAFNGAKKNGDRLQVSLPPESVVVLELKN</sequence>
<feature type="chain" id="PRO_5022804747" description="non-reducing end alpha-L-arabinofuranosidase" evidence="8">
    <location>
        <begin position="20"/>
        <end position="514"/>
    </location>
</feature>
<dbReference type="Proteomes" id="UP000324611">
    <property type="component" value="Unassembled WGS sequence"/>
</dbReference>
<evidence type="ECO:0000256" key="8">
    <source>
        <dbReference type="SAM" id="SignalP"/>
    </source>
</evidence>
<accession>A0A5B2VWD1</accession>
<dbReference type="AlphaFoldDB" id="A0A5B2VWD1"/>
<reference evidence="10 11" key="1">
    <citation type="submission" date="2019-09" db="EMBL/GenBank/DDBJ databases">
        <title>Chitinophaga ginsengihumi sp. nov., isolated from soil of ginseng rhizosphere.</title>
        <authorList>
            <person name="Lee J."/>
        </authorList>
    </citation>
    <scope>NUCLEOTIDE SEQUENCE [LARGE SCALE GENOMIC DNA]</scope>
    <source>
        <strain evidence="10 11">BN140078</strain>
    </source>
</reference>
<evidence type="ECO:0000313" key="10">
    <source>
        <dbReference type="EMBL" id="KAA2242908.1"/>
    </source>
</evidence>
<evidence type="ECO:0000256" key="4">
    <source>
        <dbReference type="ARBA" id="ARBA00012670"/>
    </source>
</evidence>
<dbReference type="InterPro" id="IPR055235">
    <property type="entry name" value="ASD1_cat"/>
</dbReference>
<dbReference type="Gene3D" id="2.60.40.1180">
    <property type="entry name" value="Golgi alpha-mannosidase II"/>
    <property type="match status" value="1"/>
</dbReference>
<protein>
    <recommendedName>
        <fullName evidence="4">non-reducing end alpha-L-arabinofuranosidase</fullName>
        <ecNumber evidence="4">3.2.1.55</ecNumber>
    </recommendedName>
</protein>
<evidence type="ECO:0000256" key="2">
    <source>
        <dbReference type="ARBA" id="ARBA00007186"/>
    </source>
</evidence>